<protein>
    <submittedName>
        <fullName evidence="2">Uncharacterized protein</fullName>
    </submittedName>
</protein>
<feature type="region of interest" description="Disordered" evidence="1">
    <location>
        <begin position="143"/>
        <end position="174"/>
    </location>
</feature>
<dbReference type="AlphaFoldDB" id="A0A179BZ74"/>
<sequence>MLLIMRPAERLRQRPRIAVYLEQRIVAAIGISLQNAGEGLQVALGMLLSSISRSIVESRRRRLPAERPVIPDIGPDATRIGLSLRQDRHCGVVTMQPLGSQDVRFDQRMDRLQRRGASADLICQRRQAEVDTLSGIALAGSAVDAGRTSQTGSSPEGWARQSPAASHGKELVAG</sequence>
<name>A0A179BZ74_RHILE</name>
<reference evidence="2" key="1">
    <citation type="submission" date="2016-04" db="EMBL/GenBank/DDBJ databases">
        <title>Fast-growing isolate from the root nodules of Vavilovia formosa.</title>
        <authorList>
            <person name="Kimeklis A."/>
            <person name="Safronova V."/>
            <person name="Belimov A."/>
            <person name="Andronov E."/>
        </authorList>
    </citation>
    <scope>NUCLEOTIDE SEQUENCE [LARGE SCALE GENOMIC DNA]</scope>
    <source>
        <strain evidence="2">Vaf-46</strain>
    </source>
</reference>
<comment type="caution">
    <text evidence="2">The sequence shown here is derived from an EMBL/GenBank/DDBJ whole genome shotgun (WGS) entry which is preliminary data.</text>
</comment>
<accession>A0A179BZ74</accession>
<dbReference type="EMBL" id="LWBS01000021">
    <property type="protein sequence ID" value="OAP97022.1"/>
    <property type="molecule type" value="Genomic_DNA"/>
</dbReference>
<organism evidence="2">
    <name type="scientific">Rhizobium leguminosarum</name>
    <dbReference type="NCBI Taxonomy" id="384"/>
    <lineage>
        <taxon>Bacteria</taxon>
        <taxon>Pseudomonadati</taxon>
        <taxon>Pseudomonadota</taxon>
        <taxon>Alphaproteobacteria</taxon>
        <taxon>Hyphomicrobiales</taxon>
        <taxon>Rhizobiaceae</taxon>
        <taxon>Rhizobium/Agrobacterium group</taxon>
        <taxon>Rhizobium</taxon>
    </lineage>
</organism>
<evidence type="ECO:0000313" key="2">
    <source>
        <dbReference type="EMBL" id="OAP97022.1"/>
    </source>
</evidence>
<evidence type="ECO:0000256" key="1">
    <source>
        <dbReference type="SAM" id="MobiDB-lite"/>
    </source>
</evidence>
<gene>
    <name evidence="2" type="ORF">A4U53_37360</name>
</gene>
<proteinExistence type="predicted"/>